<dbReference type="EMBL" id="JAUQSZ010000013">
    <property type="protein sequence ID" value="MDO7844108.1"/>
    <property type="molecule type" value="Genomic_DNA"/>
</dbReference>
<sequence>MDDRVRITIEIDRAEHDALSGIASDHAQSVGEVAAEALRARIDLERDFDEAVRAGLEDIEAGRVISDEDYLAHSAERRRRWLAARAA</sequence>
<dbReference type="RefSeq" id="WP_304562569.1">
    <property type="nucleotide sequence ID" value="NZ_JAUQSZ010000013.1"/>
</dbReference>
<keyword evidence="2" id="KW-1185">Reference proteome</keyword>
<accession>A0ABT9A2Q4</accession>
<proteinExistence type="predicted"/>
<evidence type="ECO:0008006" key="3">
    <source>
        <dbReference type="Google" id="ProtNLM"/>
    </source>
</evidence>
<comment type="caution">
    <text evidence="1">The sequence shown here is derived from an EMBL/GenBank/DDBJ whole genome shotgun (WGS) entry which is preliminary data.</text>
</comment>
<name>A0ABT9A2Q4_9SPHN</name>
<evidence type="ECO:0000313" key="2">
    <source>
        <dbReference type="Proteomes" id="UP001176468"/>
    </source>
</evidence>
<reference evidence="1" key="1">
    <citation type="submission" date="2023-07" db="EMBL/GenBank/DDBJ databases">
        <authorList>
            <person name="Kim M.K."/>
        </authorList>
    </citation>
    <scope>NUCLEOTIDE SEQUENCE</scope>
    <source>
        <strain evidence="1">CA1-15</strain>
    </source>
</reference>
<organism evidence="1 2">
    <name type="scientific">Sphingomonas immobilis</name>
    <dbReference type="NCBI Taxonomy" id="3063997"/>
    <lineage>
        <taxon>Bacteria</taxon>
        <taxon>Pseudomonadati</taxon>
        <taxon>Pseudomonadota</taxon>
        <taxon>Alphaproteobacteria</taxon>
        <taxon>Sphingomonadales</taxon>
        <taxon>Sphingomonadaceae</taxon>
        <taxon>Sphingomonas</taxon>
    </lineage>
</organism>
<dbReference type="Proteomes" id="UP001176468">
    <property type="component" value="Unassembled WGS sequence"/>
</dbReference>
<evidence type="ECO:0000313" key="1">
    <source>
        <dbReference type="EMBL" id="MDO7844108.1"/>
    </source>
</evidence>
<gene>
    <name evidence="1" type="ORF">Q5H94_17405</name>
</gene>
<protein>
    <recommendedName>
        <fullName evidence="3">CopG family transcriptional regulator</fullName>
    </recommendedName>
</protein>